<keyword evidence="3" id="KW-1185">Reference proteome</keyword>
<dbReference type="EMBL" id="BGPR01000797">
    <property type="protein sequence ID" value="GBM35913.1"/>
    <property type="molecule type" value="Genomic_DNA"/>
</dbReference>
<accession>A0A4Y2F3C9</accession>
<proteinExistence type="predicted"/>
<feature type="compositionally biased region" description="Polar residues" evidence="1">
    <location>
        <begin position="41"/>
        <end position="51"/>
    </location>
</feature>
<gene>
    <name evidence="2" type="ORF">AVEN_244981_1</name>
</gene>
<name>A0A4Y2F3C9_ARAVE</name>
<feature type="compositionally biased region" description="Polar residues" evidence="1">
    <location>
        <begin position="18"/>
        <end position="32"/>
    </location>
</feature>
<evidence type="ECO:0000256" key="1">
    <source>
        <dbReference type="SAM" id="MobiDB-lite"/>
    </source>
</evidence>
<protein>
    <submittedName>
        <fullName evidence="2">Uncharacterized protein</fullName>
    </submittedName>
</protein>
<evidence type="ECO:0000313" key="3">
    <source>
        <dbReference type="Proteomes" id="UP000499080"/>
    </source>
</evidence>
<sequence>MEFSGNNMFGDKAPKKLSLSTVEENPNISDVSFTPERIRGSGSSKGTTGYDSDQKERIRGSGSSKGTTGYDSDQKERIRGIGFVNRNWIHSDSADSELPIPIQNH</sequence>
<feature type="compositionally biased region" description="Polar residues" evidence="1">
    <location>
        <begin position="61"/>
        <end position="71"/>
    </location>
</feature>
<evidence type="ECO:0000313" key="2">
    <source>
        <dbReference type="EMBL" id="GBM35913.1"/>
    </source>
</evidence>
<dbReference type="Proteomes" id="UP000499080">
    <property type="component" value="Unassembled WGS sequence"/>
</dbReference>
<comment type="caution">
    <text evidence="2">The sequence shown here is derived from an EMBL/GenBank/DDBJ whole genome shotgun (WGS) entry which is preliminary data.</text>
</comment>
<organism evidence="2 3">
    <name type="scientific">Araneus ventricosus</name>
    <name type="common">Orbweaver spider</name>
    <name type="synonym">Epeira ventricosa</name>
    <dbReference type="NCBI Taxonomy" id="182803"/>
    <lineage>
        <taxon>Eukaryota</taxon>
        <taxon>Metazoa</taxon>
        <taxon>Ecdysozoa</taxon>
        <taxon>Arthropoda</taxon>
        <taxon>Chelicerata</taxon>
        <taxon>Arachnida</taxon>
        <taxon>Araneae</taxon>
        <taxon>Araneomorphae</taxon>
        <taxon>Entelegynae</taxon>
        <taxon>Araneoidea</taxon>
        <taxon>Araneidae</taxon>
        <taxon>Araneus</taxon>
    </lineage>
</organism>
<dbReference type="AlphaFoldDB" id="A0A4Y2F3C9"/>
<reference evidence="2 3" key="1">
    <citation type="journal article" date="2019" name="Sci. Rep.">
        <title>Orb-weaving spider Araneus ventricosus genome elucidates the spidroin gene catalogue.</title>
        <authorList>
            <person name="Kono N."/>
            <person name="Nakamura H."/>
            <person name="Ohtoshi R."/>
            <person name="Moran D.A.P."/>
            <person name="Shinohara A."/>
            <person name="Yoshida Y."/>
            <person name="Fujiwara M."/>
            <person name="Mori M."/>
            <person name="Tomita M."/>
            <person name="Arakawa K."/>
        </authorList>
    </citation>
    <scope>NUCLEOTIDE SEQUENCE [LARGE SCALE GENOMIC DNA]</scope>
</reference>
<feature type="region of interest" description="Disordered" evidence="1">
    <location>
        <begin position="1"/>
        <end position="77"/>
    </location>
</feature>